<dbReference type="InterPro" id="IPR013328">
    <property type="entry name" value="6PGD_dom2"/>
</dbReference>
<dbReference type="SUPFAM" id="SSF48179">
    <property type="entry name" value="6-phosphogluconate dehydrogenase C-terminal domain-like"/>
    <property type="match status" value="1"/>
</dbReference>
<protein>
    <submittedName>
        <fullName evidence="6">Mannitol-1-phosphate 5-dehydrogenase</fullName>
    </submittedName>
</protein>
<keyword evidence="1" id="KW-0560">Oxidoreductase</keyword>
<evidence type="ECO:0000256" key="1">
    <source>
        <dbReference type="ARBA" id="ARBA00023002"/>
    </source>
</evidence>
<dbReference type="Gene3D" id="1.10.1040.10">
    <property type="entry name" value="N-(1-d-carboxylethyl)-l-norvaline Dehydrogenase, domain 2"/>
    <property type="match status" value="1"/>
</dbReference>
<keyword evidence="7" id="KW-1185">Reference proteome</keyword>
<comment type="caution">
    <text evidence="6">The sequence shown here is derived from an EMBL/GenBank/DDBJ whole genome shotgun (WGS) entry which is preliminary data.</text>
</comment>
<dbReference type="PANTHER" id="PTHR30524:SF0">
    <property type="entry name" value="ALTRONATE OXIDOREDUCTASE-RELATED"/>
    <property type="match status" value="1"/>
</dbReference>
<dbReference type="Pfam" id="PF08125">
    <property type="entry name" value="Mannitol_dh_C"/>
    <property type="match status" value="1"/>
</dbReference>
<keyword evidence="2" id="KW-0520">NAD</keyword>
<proteinExistence type="predicted"/>
<dbReference type="InterPro" id="IPR013131">
    <property type="entry name" value="Mannitol_DH_N"/>
</dbReference>
<evidence type="ECO:0000313" key="7">
    <source>
        <dbReference type="Proteomes" id="UP001501577"/>
    </source>
</evidence>
<organism evidence="6 7">
    <name type="scientific">Tetragenococcus solitarius</name>
    <dbReference type="NCBI Taxonomy" id="71453"/>
    <lineage>
        <taxon>Bacteria</taxon>
        <taxon>Bacillati</taxon>
        <taxon>Bacillota</taxon>
        <taxon>Bacilli</taxon>
        <taxon>Lactobacillales</taxon>
        <taxon>Enterococcaceae</taxon>
        <taxon>Tetragenococcus</taxon>
    </lineage>
</organism>
<dbReference type="PANTHER" id="PTHR30524">
    <property type="entry name" value="MANNITOL-1-PHOSPHATE 5-DEHYDROGENASE"/>
    <property type="match status" value="1"/>
</dbReference>
<comment type="catalytic activity">
    <reaction evidence="3">
        <text>D-mannitol 1-phosphate + NAD(+) = beta-D-fructose 6-phosphate + NADH + H(+)</text>
        <dbReference type="Rhea" id="RHEA:19661"/>
        <dbReference type="ChEBI" id="CHEBI:15378"/>
        <dbReference type="ChEBI" id="CHEBI:57540"/>
        <dbReference type="ChEBI" id="CHEBI:57634"/>
        <dbReference type="ChEBI" id="CHEBI:57945"/>
        <dbReference type="ChEBI" id="CHEBI:61381"/>
        <dbReference type="EC" id="1.1.1.17"/>
    </reaction>
</comment>
<dbReference type="Pfam" id="PF01232">
    <property type="entry name" value="Mannitol_dh"/>
    <property type="match status" value="1"/>
</dbReference>
<evidence type="ECO:0000256" key="2">
    <source>
        <dbReference type="ARBA" id="ARBA00023027"/>
    </source>
</evidence>
<dbReference type="Proteomes" id="UP001501577">
    <property type="component" value="Unassembled WGS sequence"/>
</dbReference>
<accession>A0ABN3Y6F8</accession>
<feature type="domain" description="Mannitol dehydrogenase N-terminal" evidence="4">
    <location>
        <begin position="2"/>
        <end position="189"/>
    </location>
</feature>
<evidence type="ECO:0000256" key="3">
    <source>
        <dbReference type="ARBA" id="ARBA00048615"/>
    </source>
</evidence>
<dbReference type="SUPFAM" id="SSF51735">
    <property type="entry name" value="NAD(P)-binding Rossmann-fold domains"/>
    <property type="match status" value="1"/>
</dbReference>
<dbReference type="InterPro" id="IPR008927">
    <property type="entry name" value="6-PGluconate_DH-like_C_sf"/>
</dbReference>
<evidence type="ECO:0000259" key="4">
    <source>
        <dbReference type="Pfam" id="PF01232"/>
    </source>
</evidence>
<gene>
    <name evidence="6" type="ORF">GCM10019998_14720</name>
</gene>
<evidence type="ECO:0000259" key="5">
    <source>
        <dbReference type="Pfam" id="PF08125"/>
    </source>
</evidence>
<reference evidence="6 7" key="1">
    <citation type="journal article" date="2019" name="Int. J. Syst. Evol. Microbiol.">
        <title>The Global Catalogue of Microorganisms (GCM) 10K type strain sequencing project: providing services to taxonomists for standard genome sequencing and annotation.</title>
        <authorList>
            <consortium name="The Broad Institute Genomics Platform"/>
            <consortium name="The Broad Institute Genome Sequencing Center for Infectious Disease"/>
            <person name="Wu L."/>
            <person name="Ma J."/>
        </authorList>
    </citation>
    <scope>NUCLEOTIDE SEQUENCE [LARGE SCALE GENOMIC DNA]</scope>
    <source>
        <strain evidence="6 7">JCM 8736</strain>
    </source>
</reference>
<dbReference type="RefSeq" id="WP_068709300.1">
    <property type="nucleotide sequence ID" value="NZ_BAAAXQ010000048.1"/>
</dbReference>
<name>A0ABN3Y6F8_9ENTE</name>
<dbReference type="EMBL" id="BAAAXQ010000048">
    <property type="protein sequence ID" value="GAA3019355.1"/>
    <property type="molecule type" value="Genomic_DNA"/>
</dbReference>
<dbReference type="InterPro" id="IPR013118">
    <property type="entry name" value="Mannitol_DH_C"/>
</dbReference>
<dbReference type="InterPro" id="IPR036291">
    <property type="entry name" value="NAD(P)-bd_dom_sf"/>
</dbReference>
<sequence length="395" mass="43945">MRATIIGGGRIGRGFVASLLKRNQVEIDFFDTNKQLMKEFEQYNSYTVHVLGNTEENTVIDGYHSSHIDDSKAWATELNQTDIIFTAVGGKNLTSLGTTIGKNYQQALAKGEIPSFILITCENWMTPADDLQQAIESQLTNEEKEVFQNHVDVTQAVIRASGTSAPPGKETANPLDTWVQDYWVLPVDGKRIQKHSKPDLRYFEFNDNFGEMLAQKIYTNNTSVALIAYLGYLKGISHVADAANDPEIEPILEAGYQEINQALVYSLGVSQESQLEFSRVAEAKYKDYAIVDEVVRIGRDPLRKLAVDDRLIGPAKMALDAGITPKAISLATAAAIYFDYSKDPAAEELKKIRETQGVDTVLEEICGIAKDSILANLIKEGISELKERQWIKEED</sequence>
<dbReference type="Gene3D" id="3.40.50.720">
    <property type="entry name" value="NAD(P)-binding Rossmann-like Domain"/>
    <property type="match status" value="1"/>
</dbReference>
<feature type="domain" description="Mannitol dehydrogenase C-terminal" evidence="5">
    <location>
        <begin position="214"/>
        <end position="377"/>
    </location>
</feature>
<evidence type="ECO:0000313" key="6">
    <source>
        <dbReference type="EMBL" id="GAA3019355.1"/>
    </source>
</evidence>